<evidence type="ECO:0000256" key="5">
    <source>
        <dbReference type="ARBA" id="ARBA00022692"/>
    </source>
</evidence>
<dbReference type="GeneID" id="6755214"/>
<dbReference type="FunCoup" id="B3S2G0">
    <property type="interactions" value="422"/>
</dbReference>
<dbReference type="CTD" id="6755214"/>
<keyword evidence="4" id="KW-0645">Protease</keyword>
<gene>
    <name evidence="19" type="ORF">TRIADDRAFT_28009</name>
</gene>
<evidence type="ECO:0000256" key="15">
    <source>
        <dbReference type="SAM" id="Phobius"/>
    </source>
</evidence>
<feature type="domain" description="Endoplasmic reticulum metallopeptidase 1/1-A TM" evidence="18">
    <location>
        <begin position="429"/>
        <end position="650"/>
    </location>
</feature>
<dbReference type="OrthoDB" id="7887808at2759"/>
<keyword evidence="6" id="KW-0479">Metal-binding</keyword>
<evidence type="ECO:0000256" key="9">
    <source>
        <dbReference type="ARBA" id="ARBA00022833"/>
    </source>
</evidence>
<dbReference type="Proteomes" id="UP000009022">
    <property type="component" value="Unassembled WGS sequence"/>
</dbReference>
<feature type="transmembrane region" description="Helical" evidence="15">
    <location>
        <begin position="511"/>
        <end position="544"/>
    </location>
</feature>
<dbReference type="InParanoid" id="B3S2G0"/>
<dbReference type="FunFam" id="3.40.630.10:FF:000008">
    <property type="entry name" value="Endoplasmic reticulum metallopeptidase 1"/>
    <property type="match status" value="1"/>
</dbReference>
<dbReference type="STRING" id="10228.B3S2G0"/>
<name>B3S2G0_TRIAD</name>
<dbReference type="GO" id="GO:0008235">
    <property type="term" value="F:metalloexopeptidase activity"/>
    <property type="evidence" value="ECO:0007669"/>
    <property type="project" value="InterPro"/>
</dbReference>
<evidence type="ECO:0000256" key="3">
    <source>
        <dbReference type="ARBA" id="ARBA00010918"/>
    </source>
</evidence>
<evidence type="ECO:0000256" key="6">
    <source>
        <dbReference type="ARBA" id="ARBA00022723"/>
    </source>
</evidence>
<keyword evidence="13" id="KW-0325">Glycoprotein</keyword>
<dbReference type="GO" id="GO:0046872">
    <property type="term" value="F:metal ion binding"/>
    <property type="evidence" value="ECO:0007669"/>
    <property type="project" value="UniProtKB-KW"/>
</dbReference>
<proteinExistence type="inferred from homology"/>
<evidence type="ECO:0000259" key="18">
    <source>
        <dbReference type="Pfam" id="PF22249"/>
    </source>
</evidence>
<feature type="region of interest" description="Disordered" evidence="14">
    <location>
        <begin position="1"/>
        <end position="33"/>
    </location>
</feature>
<dbReference type="eggNOG" id="KOG2194">
    <property type="taxonomic scope" value="Eukaryota"/>
</dbReference>
<reference evidence="19 20" key="1">
    <citation type="journal article" date="2008" name="Nature">
        <title>The Trichoplax genome and the nature of placozoans.</title>
        <authorList>
            <person name="Srivastava M."/>
            <person name="Begovic E."/>
            <person name="Chapman J."/>
            <person name="Putnam N.H."/>
            <person name="Hellsten U."/>
            <person name="Kawashima T."/>
            <person name="Kuo A."/>
            <person name="Mitros T."/>
            <person name="Salamov A."/>
            <person name="Carpenter M.L."/>
            <person name="Signorovitch A.Y."/>
            <person name="Moreno M.A."/>
            <person name="Kamm K."/>
            <person name="Grimwood J."/>
            <person name="Schmutz J."/>
            <person name="Shapiro H."/>
            <person name="Grigoriev I.V."/>
            <person name="Buss L.W."/>
            <person name="Schierwater B."/>
            <person name="Dellaporta S.L."/>
            <person name="Rokhsar D.S."/>
        </authorList>
    </citation>
    <scope>NUCLEOTIDE SEQUENCE [LARGE SCALE GENOMIC DNA]</scope>
    <source>
        <strain evidence="19 20">Grell-BS-1999</strain>
    </source>
</reference>
<dbReference type="RefSeq" id="XP_002114321.1">
    <property type="nucleotide sequence ID" value="XM_002114285.1"/>
</dbReference>
<evidence type="ECO:0000313" key="19">
    <source>
        <dbReference type="EMBL" id="EDV23411.1"/>
    </source>
</evidence>
<keyword evidence="7" id="KW-0378">Hydrolase</keyword>
<dbReference type="AlphaFoldDB" id="B3S2G0"/>
<feature type="transmembrane region" description="Helical" evidence="15">
    <location>
        <begin position="398"/>
        <end position="417"/>
    </location>
</feature>
<dbReference type="Gene3D" id="3.40.630.10">
    <property type="entry name" value="Zn peptidases"/>
    <property type="match status" value="1"/>
</dbReference>
<keyword evidence="5 15" id="KW-0812">Transmembrane</keyword>
<feature type="transmembrane region" description="Helical" evidence="15">
    <location>
        <begin position="564"/>
        <end position="585"/>
    </location>
</feature>
<dbReference type="InterPro" id="IPR048024">
    <property type="entry name" value="Fxna-like_M28_dom"/>
</dbReference>
<dbReference type="Pfam" id="PF22248">
    <property type="entry name" value="ERMP1_C"/>
    <property type="match status" value="1"/>
</dbReference>
<dbReference type="EMBL" id="DS985247">
    <property type="protein sequence ID" value="EDV23411.1"/>
    <property type="molecule type" value="Genomic_DNA"/>
</dbReference>
<evidence type="ECO:0000256" key="2">
    <source>
        <dbReference type="ARBA" id="ARBA00004477"/>
    </source>
</evidence>
<feature type="transmembrane region" description="Helical" evidence="15">
    <location>
        <begin position="43"/>
        <end position="65"/>
    </location>
</feature>
<keyword evidence="12 15" id="KW-0472">Membrane</keyword>
<feature type="transmembrane region" description="Helical" evidence="15">
    <location>
        <begin position="429"/>
        <end position="457"/>
    </location>
</feature>
<evidence type="ECO:0000313" key="20">
    <source>
        <dbReference type="Proteomes" id="UP000009022"/>
    </source>
</evidence>
<dbReference type="InterPro" id="IPR053973">
    <property type="entry name" value="ERMP1-like_C"/>
</dbReference>
<comment type="cofactor">
    <cofactor evidence="1">
        <name>Zn(2+)</name>
        <dbReference type="ChEBI" id="CHEBI:29105"/>
    </cofactor>
</comment>
<dbReference type="PhylomeDB" id="B3S2G0"/>
<organism evidence="19 20">
    <name type="scientific">Trichoplax adhaerens</name>
    <name type="common">Trichoplax reptans</name>
    <dbReference type="NCBI Taxonomy" id="10228"/>
    <lineage>
        <taxon>Eukaryota</taxon>
        <taxon>Metazoa</taxon>
        <taxon>Placozoa</taxon>
        <taxon>Uniplacotomia</taxon>
        <taxon>Trichoplacea</taxon>
        <taxon>Trichoplacidae</taxon>
        <taxon>Trichoplax</taxon>
    </lineage>
</organism>
<evidence type="ECO:0000256" key="10">
    <source>
        <dbReference type="ARBA" id="ARBA00022989"/>
    </source>
</evidence>
<dbReference type="PANTHER" id="PTHR12147:SF22">
    <property type="entry name" value="ENDOPLASMIC RETICULUM METALLOPEPTIDASE 1"/>
    <property type="match status" value="1"/>
</dbReference>
<evidence type="ECO:0000256" key="11">
    <source>
        <dbReference type="ARBA" id="ARBA00023049"/>
    </source>
</evidence>
<feature type="transmembrane region" description="Helical" evidence="15">
    <location>
        <begin position="636"/>
        <end position="658"/>
    </location>
</feature>
<dbReference type="PANTHER" id="PTHR12147">
    <property type="entry name" value="METALLOPEPTIDASE M28 FAMILY MEMBER"/>
    <property type="match status" value="1"/>
</dbReference>
<evidence type="ECO:0000256" key="14">
    <source>
        <dbReference type="SAM" id="MobiDB-lite"/>
    </source>
</evidence>
<dbReference type="GO" id="GO:0005789">
    <property type="term" value="C:endoplasmic reticulum membrane"/>
    <property type="evidence" value="ECO:0007669"/>
    <property type="project" value="UniProtKB-SubCell"/>
</dbReference>
<dbReference type="Pfam" id="PF04389">
    <property type="entry name" value="Peptidase_M28"/>
    <property type="match status" value="1"/>
</dbReference>
<accession>B3S2G0</accession>
<feature type="compositionally biased region" description="Basic and acidic residues" evidence="14">
    <location>
        <begin position="9"/>
        <end position="33"/>
    </location>
</feature>
<dbReference type="GO" id="GO:0006508">
    <property type="term" value="P:proteolysis"/>
    <property type="evidence" value="ECO:0000318"/>
    <property type="project" value="GO_Central"/>
</dbReference>
<sequence length="846" mass="94964">MANAGVRLRSKEQQNRSSKSDRPIDEDDKKSQLERRQPGALGLGHLISIAALVYLILAFVSYNYYYIPRAKRANEDDVGTYSEGRARKHLEKLVAIGPRLAGTYNNEVVAFNYIMNELKMIQMSAKPHSEIEIDVQRPSGSFFLQFLGGFTHSYANITNIVARISPRRSHSKDNALLVNCHFDTVVDSPGASDDAVSCATMLELLRALAHADESRWPMLQHSVVFLFNGAEESVLPASHGFITQHKWKDTLRAFINLDAAGAGGRELVFQTGPENPWLIRNYMKHAPHPFASVVGQEIFETAIVPADTDFRIFRDYGKIPGLDLAYVTNGYVYHTRYDDTKAIPPGCMQRTGENVLGAMRGLVCTDELVNPGYSRHGKIVFTDVLGIFTLLYPERLGYILNYSISVIAVAIIIARYLPRLGGIDELNLYHLIFGMGAYLLSWLVGFITAPAIAYIIMSNGRPLSWYTHSVVIFPLYAIPTIFTTAAVHYYAKMKFCQPIISWQLQQAVADANVIIWSFVTIFLSNSGIASAFLSLTWPASFLLIDKFIWNGIFKRNYYHSQTAYLIVLLVSVLIPMTLNTYLIWAVFDFFMPILGRCGSVVPSEIVIAVITGSFTLLLVTSVVNVVYVAKSLKWPAIIFGISFLTCFFLVITGAIFPYSGPPNPHAQRLLYQHIHRKFHDRSGVVTDSDSGIILVPMDANGLRYLSEHDNYFKNATITTCKGANCGYPAFYPVRSLTGHVWYKEGSPPTFPKEIDLKLVKKDVTSSGRKQKFYFSIVDPPSQLRLYIDPANGTEIVAWSFTDGKPKPLWNGDHYTAFVWYTQGHPTQSWDFWIELNVNKGSFPNVQ</sequence>
<dbReference type="HOGENOM" id="CLU_007536_2_0_1"/>
<evidence type="ECO:0000259" key="17">
    <source>
        <dbReference type="Pfam" id="PF22248"/>
    </source>
</evidence>
<keyword evidence="10 15" id="KW-1133">Transmembrane helix</keyword>
<keyword evidence="11" id="KW-0482">Metalloprotease</keyword>
<dbReference type="KEGG" id="tad:TRIADDRAFT_28009"/>
<dbReference type="InterPro" id="IPR053974">
    <property type="entry name" value="ERMP1_1-A_TM"/>
</dbReference>
<protein>
    <submittedName>
        <fullName evidence="19">Uncharacterized protein</fullName>
    </submittedName>
</protein>
<feature type="domain" description="Endoplasmic reticulum metallopeptidase 1-like C-terminal" evidence="17">
    <location>
        <begin position="664"/>
        <end position="839"/>
    </location>
</feature>
<dbReference type="OMA" id="WNNTIGA"/>
<evidence type="ECO:0000256" key="12">
    <source>
        <dbReference type="ARBA" id="ARBA00023136"/>
    </source>
</evidence>
<evidence type="ECO:0000256" key="13">
    <source>
        <dbReference type="ARBA" id="ARBA00023180"/>
    </source>
</evidence>
<dbReference type="CDD" id="cd03875">
    <property type="entry name" value="M28_Fxna_like"/>
    <property type="match status" value="1"/>
</dbReference>
<keyword evidence="20" id="KW-1185">Reference proteome</keyword>
<comment type="similarity">
    <text evidence="3">Belongs to the peptidase M28 family.</text>
</comment>
<dbReference type="InterPro" id="IPR007484">
    <property type="entry name" value="Peptidase_M28"/>
</dbReference>
<evidence type="ECO:0000256" key="1">
    <source>
        <dbReference type="ARBA" id="ARBA00001947"/>
    </source>
</evidence>
<keyword evidence="8" id="KW-0256">Endoplasmic reticulum</keyword>
<evidence type="ECO:0000259" key="16">
    <source>
        <dbReference type="Pfam" id="PF04389"/>
    </source>
</evidence>
<evidence type="ECO:0000256" key="4">
    <source>
        <dbReference type="ARBA" id="ARBA00022670"/>
    </source>
</evidence>
<feature type="transmembrane region" description="Helical" evidence="15">
    <location>
        <begin position="605"/>
        <end position="629"/>
    </location>
</feature>
<feature type="transmembrane region" description="Helical" evidence="15">
    <location>
        <begin position="469"/>
        <end position="491"/>
    </location>
</feature>
<keyword evidence="9" id="KW-0862">Zinc</keyword>
<dbReference type="SUPFAM" id="SSF53187">
    <property type="entry name" value="Zn-dependent exopeptidases"/>
    <property type="match status" value="1"/>
</dbReference>
<evidence type="ECO:0000256" key="7">
    <source>
        <dbReference type="ARBA" id="ARBA00022801"/>
    </source>
</evidence>
<dbReference type="Pfam" id="PF22249">
    <property type="entry name" value="ERMP1-TM"/>
    <property type="match status" value="1"/>
</dbReference>
<dbReference type="InterPro" id="IPR045175">
    <property type="entry name" value="M28_fam"/>
</dbReference>
<feature type="domain" description="Peptidase M28" evidence="16">
    <location>
        <begin position="159"/>
        <end position="357"/>
    </location>
</feature>
<comment type="subcellular location">
    <subcellularLocation>
        <location evidence="2">Endoplasmic reticulum membrane</location>
        <topology evidence="2">Multi-pass membrane protein</topology>
    </subcellularLocation>
</comment>
<evidence type="ECO:0000256" key="8">
    <source>
        <dbReference type="ARBA" id="ARBA00022824"/>
    </source>
</evidence>